<name>A0A3P7P3Y8_DIBLA</name>
<protein>
    <submittedName>
        <fullName evidence="1">Uncharacterized protein</fullName>
    </submittedName>
</protein>
<dbReference type="SUPFAM" id="SSF50630">
    <property type="entry name" value="Acid proteases"/>
    <property type="match status" value="1"/>
</dbReference>
<dbReference type="InterPro" id="IPR021109">
    <property type="entry name" value="Peptidase_aspartic_dom_sf"/>
</dbReference>
<dbReference type="OrthoDB" id="6240329at2759"/>
<dbReference type="Proteomes" id="UP000281553">
    <property type="component" value="Unassembled WGS sequence"/>
</dbReference>
<proteinExistence type="predicted"/>
<dbReference type="EMBL" id="UYRU01054655">
    <property type="protein sequence ID" value="VDN12756.1"/>
    <property type="molecule type" value="Genomic_DNA"/>
</dbReference>
<keyword evidence="2" id="KW-1185">Reference proteome</keyword>
<gene>
    <name evidence="1" type="ORF">DILT_LOCUS8587</name>
</gene>
<evidence type="ECO:0000313" key="2">
    <source>
        <dbReference type="Proteomes" id="UP000281553"/>
    </source>
</evidence>
<sequence length="405" mass="45640">MILPKTPIDFIFDETVKRLSETFREKSSVVNIRYKCLKLAKKQTILTLASIFNRECEKSKLGEIAEDQIKVFHHPTFKTEFETRRKYLTVTIDSKPIRLQLYTASDISLPSKRAWQMTGRPPMITSDKKIVEVLGRFLRPTGELICDVSFDGTQFKETCYPTSRLRLHLIGHDQIVKLGLLELSLNHICNSVQSTWPSAAKLYQLTAKLMSTLKAKFSPIFQDGHAEEDSSSEDYAIIDGIAERIARLVSASADNHVAPFGEQISDSDITFDRSLPGLHTYLGEDVVNVDGRNHIQPGEILNLRAFYRPGIILVPGYTLPLLIQEATQIDVLRAFKDSVAILPGCFSRRILYDDFVGRVATIADLMTIRQSGNLQNPVLLGRQRLEIISVQPSYERSAIVPTSSK</sequence>
<organism evidence="1 2">
    <name type="scientific">Dibothriocephalus latus</name>
    <name type="common">Fish tapeworm</name>
    <name type="synonym">Diphyllobothrium latum</name>
    <dbReference type="NCBI Taxonomy" id="60516"/>
    <lineage>
        <taxon>Eukaryota</taxon>
        <taxon>Metazoa</taxon>
        <taxon>Spiralia</taxon>
        <taxon>Lophotrochozoa</taxon>
        <taxon>Platyhelminthes</taxon>
        <taxon>Cestoda</taxon>
        <taxon>Eucestoda</taxon>
        <taxon>Diphyllobothriidea</taxon>
        <taxon>Diphyllobothriidae</taxon>
        <taxon>Dibothriocephalus</taxon>
    </lineage>
</organism>
<evidence type="ECO:0000313" key="1">
    <source>
        <dbReference type="EMBL" id="VDN12756.1"/>
    </source>
</evidence>
<reference evidence="1 2" key="1">
    <citation type="submission" date="2018-11" db="EMBL/GenBank/DDBJ databases">
        <authorList>
            <consortium name="Pathogen Informatics"/>
        </authorList>
    </citation>
    <scope>NUCLEOTIDE SEQUENCE [LARGE SCALE GENOMIC DNA]</scope>
</reference>
<accession>A0A3P7P3Y8</accession>
<dbReference type="Gene3D" id="2.30.130.40">
    <property type="entry name" value="LON domain-like"/>
    <property type="match status" value="1"/>
</dbReference>
<dbReference type="AlphaFoldDB" id="A0A3P7P3Y8"/>
<dbReference type="InterPro" id="IPR046336">
    <property type="entry name" value="Lon_prtase_N_sf"/>
</dbReference>